<reference evidence="1 2" key="1">
    <citation type="journal article" date="2015" name="Int. J. Syst. Evol. Microbiol.">
        <title>Methanoculleus taiwanensis sp. nov., a methanogen isolated from deep marine sediment at the deformation front area near Taiwan.</title>
        <authorList>
            <person name="Weng C.Y."/>
            <person name="Chen S.C."/>
            <person name="Lai M.C."/>
            <person name="Wu S.Y."/>
            <person name="Lin S."/>
            <person name="Yang T.F."/>
            <person name="Chen P.C."/>
        </authorList>
    </citation>
    <scope>NUCLEOTIDE SEQUENCE [LARGE SCALE GENOMIC DNA]</scope>
    <source>
        <strain evidence="1 2">CYW4</strain>
    </source>
</reference>
<dbReference type="Proteomes" id="UP000290932">
    <property type="component" value="Unassembled WGS sequence"/>
</dbReference>
<dbReference type="OrthoDB" id="105383at2157"/>
<accession>A0A498GZ57</accession>
<sequence>MKRKALLTGFTVIVLGIIVVGAVDIPLLPNIVGSSGLYVLAAPFPDVNDSYPVYRTVPPDTSTEEIRRIGNLFGVSGDVRGPRTSSGEAKIVDDSKGSAEIFYYYTNSGAFRYSIPDKEYPNTPDRQPDLPSDEEARVIAVTYLKERGFLPEDVHVEGVRIGCSYESSTLTSQTVYTLTKQVSFFKEIQGLQVYHAGVGATIGENGEVVSAGSSLREFDPKPVHDVKIVTPEQAYQRLSSGNVMIQPLPWEYDKIVVTNISLGYWMETKTEPQKYIVPVYVFSCTATWNGKSEEVVRYVPAVDLSEMQYLT</sequence>
<keyword evidence="2" id="KW-1185">Reference proteome</keyword>
<comment type="caution">
    <text evidence="1">The sequence shown here is derived from an EMBL/GenBank/DDBJ whole genome shotgun (WGS) entry which is preliminary data.</text>
</comment>
<name>A0A498GZ57_9EURY</name>
<dbReference type="EMBL" id="LHQS01000003">
    <property type="protein sequence ID" value="RXE55404.1"/>
    <property type="molecule type" value="Genomic_DNA"/>
</dbReference>
<dbReference type="AlphaFoldDB" id="A0A498GZ57"/>
<evidence type="ECO:0008006" key="3">
    <source>
        <dbReference type="Google" id="ProtNLM"/>
    </source>
</evidence>
<proteinExistence type="predicted"/>
<protein>
    <recommendedName>
        <fullName evidence="3">FTP domain-containing protein</fullName>
    </recommendedName>
</protein>
<dbReference type="RefSeq" id="WP_128694584.1">
    <property type="nucleotide sequence ID" value="NZ_LHQS01000003.1"/>
</dbReference>
<evidence type="ECO:0000313" key="2">
    <source>
        <dbReference type="Proteomes" id="UP000290932"/>
    </source>
</evidence>
<evidence type="ECO:0000313" key="1">
    <source>
        <dbReference type="EMBL" id="RXE55404.1"/>
    </source>
</evidence>
<organism evidence="1 2">
    <name type="scientific">Methanoculleus taiwanensis</name>
    <dbReference type="NCBI Taxonomy" id="1550565"/>
    <lineage>
        <taxon>Archaea</taxon>
        <taxon>Methanobacteriati</taxon>
        <taxon>Methanobacteriota</taxon>
        <taxon>Stenosarchaea group</taxon>
        <taxon>Methanomicrobia</taxon>
        <taxon>Methanomicrobiales</taxon>
        <taxon>Methanomicrobiaceae</taxon>
        <taxon>Methanoculleus</taxon>
    </lineage>
</organism>
<gene>
    <name evidence="1" type="ORF">ABH15_11700</name>
</gene>